<accession>A0A9J6EFE2</accession>
<sequence>MSRADLGAFDECLETVLFDDYGEERSRGQYCNLQVYPHHKTDLDDLFSSAMQYTHPRIPKFRESIYELKLPLLRMGVCMLNNCNEGELQELIRAEALPMTHDHDEHSHILILSALSRTTSRCGKDSTNPTTKM</sequence>
<organism evidence="2 3">
    <name type="scientific">Rhipicephalus microplus</name>
    <name type="common">Cattle tick</name>
    <name type="synonym">Boophilus microplus</name>
    <dbReference type="NCBI Taxonomy" id="6941"/>
    <lineage>
        <taxon>Eukaryota</taxon>
        <taxon>Metazoa</taxon>
        <taxon>Ecdysozoa</taxon>
        <taxon>Arthropoda</taxon>
        <taxon>Chelicerata</taxon>
        <taxon>Arachnida</taxon>
        <taxon>Acari</taxon>
        <taxon>Parasitiformes</taxon>
        <taxon>Ixodida</taxon>
        <taxon>Ixodoidea</taxon>
        <taxon>Ixodidae</taxon>
        <taxon>Rhipicephalinae</taxon>
        <taxon>Rhipicephalus</taxon>
        <taxon>Boophilus</taxon>
    </lineage>
</organism>
<reference evidence="2" key="2">
    <citation type="submission" date="2021-09" db="EMBL/GenBank/DDBJ databases">
        <authorList>
            <person name="Jia N."/>
            <person name="Wang J."/>
            <person name="Shi W."/>
            <person name="Du L."/>
            <person name="Sun Y."/>
            <person name="Zhan W."/>
            <person name="Jiang J."/>
            <person name="Wang Q."/>
            <person name="Zhang B."/>
            <person name="Ji P."/>
            <person name="Sakyi L.B."/>
            <person name="Cui X."/>
            <person name="Yuan T."/>
            <person name="Jiang B."/>
            <person name="Yang W."/>
            <person name="Lam T.T.-Y."/>
            <person name="Chang Q."/>
            <person name="Ding S."/>
            <person name="Wang X."/>
            <person name="Zhu J."/>
            <person name="Ruan X."/>
            <person name="Zhao L."/>
            <person name="Wei J."/>
            <person name="Que T."/>
            <person name="Du C."/>
            <person name="Cheng J."/>
            <person name="Dai P."/>
            <person name="Han X."/>
            <person name="Huang E."/>
            <person name="Gao Y."/>
            <person name="Liu J."/>
            <person name="Shao H."/>
            <person name="Ye R."/>
            <person name="Li L."/>
            <person name="Wei W."/>
            <person name="Wang X."/>
            <person name="Wang C."/>
            <person name="Huo Q."/>
            <person name="Li W."/>
            <person name="Guo W."/>
            <person name="Chen H."/>
            <person name="Chen S."/>
            <person name="Zhou L."/>
            <person name="Zhou L."/>
            <person name="Ni X."/>
            <person name="Tian J."/>
            <person name="Zhou Y."/>
            <person name="Sheng Y."/>
            <person name="Liu T."/>
            <person name="Pan Y."/>
            <person name="Xia L."/>
            <person name="Li J."/>
            <person name="Zhao F."/>
            <person name="Cao W."/>
        </authorList>
    </citation>
    <scope>NUCLEOTIDE SEQUENCE</scope>
    <source>
        <strain evidence="2">Rmic-2018</strain>
        <tissue evidence="2">Larvae</tissue>
    </source>
</reference>
<dbReference type="EMBL" id="JABSTU010000004">
    <property type="protein sequence ID" value="KAH8033113.1"/>
    <property type="molecule type" value="Genomic_DNA"/>
</dbReference>
<reference evidence="2" key="1">
    <citation type="journal article" date="2020" name="Cell">
        <title>Large-Scale Comparative Analyses of Tick Genomes Elucidate Their Genetic Diversity and Vector Capacities.</title>
        <authorList>
            <consortium name="Tick Genome and Microbiome Consortium (TIGMIC)"/>
            <person name="Jia N."/>
            <person name="Wang J."/>
            <person name="Shi W."/>
            <person name="Du L."/>
            <person name="Sun Y."/>
            <person name="Zhan W."/>
            <person name="Jiang J.F."/>
            <person name="Wang Q."/>
            <person name="Zhang B."/>
            <person name="Ji P."/>
            <person name="Bell-Sakyi L."/>
            <person name="Cui X.M."/>
            <person name="Yuan T.T."/>
            <person name="Jiang B.G."/>
            <person name="Yang W.F."/>
            <person name="Lam T.T."/>
            <person name="Chang Q.C."/>
            <person name="Ding S.J."/>
            <person name="Wang X.J."/>
            <person name="Zhu J.G."/>
            <person name="Ruan X.D."/>
            <person name="Zhao L."/>
            <person name="Wei J.T."/>
            <person name="Ye R.Z."/>
            <person name="Que T.C."/>
            <person name="Du C.H."/>
            <person name="Zhou Y.H."/>
            <person name="Cheng J.X."/>
            <person name="Dai P.F."/>
            <person name="Guo W.B."/>
            <person name="Han X.H."/>
            <person name="Huang E.J."/>
            <person name="Li L.F."/>
            <person name="Wei W."/>
            <person name="Gao Y.C."/>
            <person name="Liu J.Z."/>
            <person name="Shao H.Z."/>
            <person name="Wang X."/>
            <person name="Wang C.C."/>
            <person name="Yang T.C."/>
            <person name="Huo Q.B."/>
            <person name="Li W."/>
            <person name="Chen H.Y."/>
            <person name="Chen S.E."/>
            <person name="Zhou L.G."/>
            <person name="Ni X.B."/>
            <person name="Tian J.H."/>
            <person name="Sheng Y."/>
            <person name="Liu T."/>
            <person name="Pan Y.S."/>
            <person name="Xia L.Y."/>
            <person name="Li J."/>
            <person name="Zhao F."/>
            <person name="Cao W.C."/>
        </authorList>
    </citation>
    <scope>NUCLEOTIDE SEQUENCE</scope>
    <source>
        <strain evidence="2">Rmic-2018</strain>
    </source>
</reference>
<dbReference type="InterPro" id="IPR006621">
    <property type="entry name" value="Nose-resist-to-fluoxetine_N"/>
</dbReference>
<evidence type="ECO:0000313" key="2">
    <source>
        <dbReference type="EMBL" id="KAH8033113.1"/>
    </source>
</evidence>
<name>A0A9J6EFE2_RHIMP</name>
<keyword evidence="3" id="KW-1185">Reference proteome</keyword>
<evidence type="ECO:0000313" key="3">
    <source>
        <dbReference type="Proteomes" id="UP000821866"/>
    </source>
</evidence>
<comment type="caution">
    <text evidence="2">The sequence shown here is derived from an EMBL/GenBank/DDBJ whole genome shotgun (WGS) entry which is preliminary data.</text>
</comment>
<feature type="domain" description="Nose resistant-to-fluoxetine protein N-terminal" evidence="1">
    <location>
        <begin position="4"/>
        <end position="91"/>
    </location>
</feature>
<proteinExistence type="predicted"/>
<dbReference type="AlphaFoldDB" id="A0A9J6EFE2"/>
<dbReference type="Proteomes" id="UP000821866">
    <property type="component" value="Chromosome 2"/>
</dbReference>
<evidence type="ECO:0000259" key="1">
    <source>
        <dbReference type="Pfam" id="PF20146"/>
    </source>
</evidence>
<gene>
    <name evidence="2" type="ORF">HPB51_007364</name>
</gene>
<protein>
    <recommendedName>
        <fullName evidence="1">Nose resistant-to-fluoxetine protein N-terminal domain-containing protein</fullName>
    </recommendedName>
</protein>
<dbReference type="VEuPathDB" id="VectorBase:LOC119162195"/>
<dbReference type="Pfam" id="PF20146">
    <property type="entry name" value="NRF"/>
    <property type="match status" value="1"/>
</dbReference>